<comment type="pathway">
    <text evidence="2">Protein modification; protein glycosylation.</text>
</comment>
<keyword evidence="11" id="KW-0472">Membrane</keyword>
<protein>
    <recommendedName>
        <fullName evidence="9">alpha-1,2-Mannosidase</fullName>
        <ecNumber evidence="9">3.2.1.-</ecNumber>
    </recommendedName>
</protein>
<feature type="compositionally biased region" description="Polar residues" evidence="10">
    <location>
        <begin position="74"/>
        <end position="83"/>
    </location>
</feature>
<dbReference type="InterPro" id="IPR050749">
    <property type="entry name" value="Glycosyl_Hydrolase_47"/>
</dbReference>
<feature type="compositionally biased region" description="Low complexity" evidence="10">
    <location>
        <begin position="84"/>
        <end position="100"/>
    </location>
</feature>
<feature type="compositionally biased region" description="Basic and acidic residues" evidence="10">
    <location>
        <begin position="429"/>
        <end position="450"/>
    </location>
</feature>
<evidence type="ECO:0000256" key="7">
    <source>
        <dbReference type="PIRSR" id="PIRSR601382-2"/>
    </source>
</evidence>
<evidence type="ECO:0000256" key="2">
    <source>
        <dbReference type="ARBA" id="ARBA00004922"/>
    </source>
</evidence>
<dbReference type="InterPro" id="IPR036026">
    <property type="entry name" value="Seven-hairpin_glycosidases"/>
</dbReference>
<evidence type="ECO:0000256" key="8">
    <source>
        <dbReference type="PIRSR" id="PIRSR601382-3"/>
    </source>
</evidence>
<dbReference type="SUPFAM" id="SSF48225">
    <property type="entry name" value="Seven-hairpin glycosidases"/>
    <property type="match status" value="1"/>
</dbReference>
<comment type="caution">
    <text evidence="12">The sequence shown here is derived from an EMBL/GenBank/DDBJ whole genome shotgun (WGS) entry which is preliminary data.</text>
</comment>
<comment type="similarity">
    <text evidence="3 9">Belongs to the glycosyl hydrolase 47 family.</text>
</comment>
<comment type="cofactor">
    <cofactor evidence="1 7">
        <name>Ca(2+)</name>
        <dbReference type="ChEBI" id="CHEBI:29108"/>
    </cofactor>
</comment>
<evidence type="ECO:0000256" key="1">
    <source>
        <dbReference type="ARBA" id="ARBA00001913"/>
    </source>
</evidence>
<feature type="active site" description="Proton donor" evidence="6">
    <location>
        <position position="625"/>
    </location>
</feature>
<dbReference type="AlphaFoldDB" id="A0AAN7SUR4"/>
<evidence type="ECO:0000256" key="10">
    <source>
        <dbReference type="SAM" id="MobiDB-lite"/>
    </source>
</evidence>
<keyword evidence="9" id="KW-0326">Glycosidase</keyword>
<keyword evidence="13" id="KW-1185">Reference proteome</keyword>
<dbReference type="InterPro" id="IPR012341">
    <property type="entry name" value="6hp_glycosidase-like_sf"/>
</dbReference>
<evidence type="ECO:0000256" key="4">
    <source>
        <dbReference type="ARBA" id="ARBA00022801"/>
    </source>
</evidence>
<feature type="active site" evidence="6">
    <location>
        <position position="740"/>
    </location>
</feature>
<feature type="region of interest" description="Disordered" evidence="10">
    <location>
        <begin position="42"/>
        <end position="140"/>
    </location>
</feature>
<evidence type="ECO:0000313" key="12">
    <source>
        <dbReference type="EMBL" id="KAK5082127.1"/>
    </source>
</evidence>
<feature type="transmembrane region" description="Helical" evidence="11">
    <location>
        <begin position="7"/>
        <end position="25"/>
    </location>
</feature>
<dbReference type="GO" id="GO:0016020">
    <property type="term" value="C:membrane"/>
    <property type="evidence" value="ECO:0007669"/>
    <property type="project" value="InterPro"/>
</dbReference>
<keyword evidence="7" id="KW-0106">Calcium</keyword>
<evidence type="ECO:0000256" key="11">
    <source>
        <dbReference type="SAM" id="Phobius"/>
    </source>
</evidence>
<evidence type="ECO:0000256" key="5">
    <source>
        <dbReference type="ARBA" id="ARBA00023157"/>
    </source>
</evidence>
<dbReference type="PANTHER" id="PTHR11742">
    <property type="entry name" value="MANNOSYL-OLIGOSACCHARIDE ALPHA-1,2-MANNOSIDASE-RELATED"/>
    <property type="match status" value="1"/>
</dbReference>
<gene>
    <name evidence="12" type="ORF">LTR05_007270</name>
</gene>
<keyword evidence="4 9" id="KW-0378">Hydrolase</keyword>
<dbReference type="GO" id="GO:0036503">
    <property type="term" value="P:ERAD pathway"/>
    <property type="evidence" value="ECO:0007669"/>
    <property type="project" value="UniProtKB-ARBA"/>
</dbReference>
<dbReference type="PRINTS" id="PR00747">
    <property type="entry name" value="GLYHDRLASE47"/>
</dbReference>
<reference evidence="12 13" key="1">
    <citation type="submission" date="2023-08" db="EMBL/GenBank/DDBJ databases">
        <title>Black Yeasts Isolated from many extreme environments.</title>
        <authorList>
            <person name="Coleine C."/>
            <person name="Stajich J.E."/>
            <person name="Selbmann L."/>
        </authorList>
    </citation>
    <scope>NUCLEOTIDE SEQUENCE [LARGE SCALE GENOMIC DNA]</scope>
    <source>
        <strain evidence="12 13">CCFEE 5910</strain>
    </source>
</reference>
<dbReference type="Pfam" id="PF01532">
    <property type="entry name" value="Glyco_hydro_47"/>
    <property type="match status" value="1"/>
</dbReference>
<evidence type="ECO:0000256" key="9">
    <source>
        <dbReference type="RuleBase" id="RU361193"/>
    </source>
</evidence>
<evidence type="ECO:0000313" key="13">
    <source>
        <dbReference type="Proteomes" id="UP001309876"/>
    </source>
</evidence>
<dbReference type="EC" id="3.2.1.-" evidence="9"/>
<keyword evidence="11" id="KW-0812">Transmembrane</keyword>
<feature type="active site" evidence="6">
    <location>
        <position position="504"/>
    </location>
</feature>
<dbReference type="GO" id="GO:0004571">
    <property type="term" value="F:mannosyl-oligosaccharide 1,2-alpha-mannosidase activity"/>
    <property type="evidence" value="ECO:0007669"/>
    <property type="project" value="InterPro"/>
</dbReference>
<feature type="region of interest" description="Disordered" evidence="10">
    <location>
        <begin position="398"/>
        <end position="458"/>
    </location>
</feature>
<sequence>MFAVRRYRLFLLVAISLAISVYYLTTRASWETTDAERVGRVHLKNDPTAERPIVNNPLVVPQRPPPDQEAADSPATTSETRVISSPSTSTDLDSSTTYSTKLAEPTITSEELLFKDESSTSGLDDENTGRYEVDEDSDDDEKIHWQKPFIHFPFPEDEIIGLPSGSARKLPRVQAVLQEETSAARKDRLRKLSVIKGSFKHAWNGYKRYGLPHDEVKPLSEGFADPFMGWGATLVDTLDTLWIMGMTKEFEEALLLVEKIDFKSSVRKDIPLFETVIRYVGGLLGAYDVSEHKYPILLNKTEELAEILLGAFDTPNRMPLTFYNWAPSDTSRPRRASAHAVMAELGSLSIEMTRLAQITKRDVYYDAVARITNELEKWQPKTLMPGLWPLKVDASGCGKAARRGKNGENGEGKVDNSKTEEFDINGEEPAIKPKEFTSDQEERHSGHIAERSVPPPSVLMEKERDTLLPKEQNQEVLAVACTPQGLSAEANFKSQIYGIGGQADSTYEYLPKMHALLQGRSRQFEAMYKNALHTVRDQLLFRPMIKDTNREILFAARHEFKPKAKAKAKRHVVTYEVTHLSCFIGGMFGLGSRLFGIESDLELAKQLTDGCVWAYASTPTGVMAELAAIVPCPDLDVCAWNETRWHEALDPDKEERFAAVEAWNKNQEAIYDRARKEVNDDSEGEIDRETGELADEKEPLQFVPKVALSHEKHVKARIQEERLPPSYTKFEARHYGLRPEAIESVFYMYRLTGDETWRQKGWKMFQAVQGATQTVVANAAMEDVTSQIGELDDSMESFWLAETLKYFYLLFEEPTAWSLDEWTLNTEAHLMKIPED</sequence>
<feature type="binding site" evidence="7">
    <location>
        <position position="826"/>
    </location>
    <ligand>
        <name>Ca(2+)</name>
        <dbReference type="ChEBI" id="CHEBI:29108"/>
    </ligand>
</feature>
<dbReference type="EMBL" id="JAVRRJ010000008">
    <property type="protein sequence ID" value="KAK5082127.1"/>
    <property type="molecule type" value="Genomic_DNA"/>
</dbReference>
<feature type="compositionally biased region" description="Basic and acidic residues" evidence="10">
    <location>
        <begin position="405"/>
        <end position="421"/>
    </location>
</feature>
<keyword evidence="11" id="KW-1133">Transmembrane helix</keyword>
<feature type="disulfide bond" evidence="8">
    <location>
        <begin position="582"/>
        <end position="611"/>
    </location>
</feature>
<proteinExistence type="inferred from homology"/>
<feature type="active site" description="Proton donor" evidence="6">
    <location>
        <position position="274"/>
    </location>
</feature>
<organism evidence="12 13">
    <name type="scientific">Lithohypha guttulata</name>
    <dbReference type="NCBI Taxonomy" id="1690604"/>
    <lineage>
        <taxon>Eukaryota</taxon>
        <taxon>Fungi</taxon>
        <taxon>Dikarya</taxon>
        <taxon>Ascomycota</taxon>
        <taxon>Pezizomycotina</taxon>
        <taxon>Eurotiomycetes</taxon>
        <taxon>Chaetothyriomycetidae</taxon>
        <taxon>Chaetothyriales</taxon>
        <taxon>Trichomeriaceae</taxon>
        <taxon>Lithohypha</taxon>
    </lineage>
</organism>
<dbReference type="InterPro" id="IPR001382">
    <property type="entry name" value="Glyco_hydro_47"/>
</dbReference>
<keyword evidence="7" id="KW-0479">Metal-binding</keyword>
<evidence type="ECO:0000256" key="6">
    <source>
        <dbReference type="PIRSR" id="PIRSR601382-1"/>
    </source>
</evidence>
<name>A0AAN7SUR4_9EURO</name>
<dbReference type="Gene3D" id="1.50.10.10">
    <property type="match status" value="3"/>
</dbReference>
<dbReference type="GO" id="GO:0005975">
    <property type="term" value="P:carbohydrate metabolic process"/>
    <property type="evidence" value="ECO:0007669"/>
    <property type="project" value="InterPro"/>
</dbReference>
<dbReference type="PANTHER" id="PTHR11742:SF103">
    <property type="entry name" value="ENDOPLASMIC RETICULUM MANNOSIDASE MNL2-RELATED"/>
    <property type="match status" value="1"/>
</dbReference>
<dbReference type="GO" id="GO:0005509">
    <property type="term" value="F:calcium ion binding"/>
    <property type="evidence" value="ECO:0007669"/>
    <property type="project" value="InterPro"/>
</dbReference>
<keyword evidence="5 8" id="KW-1015">Disulfide bond</keyword>
<dbReference type="Proteomes" id="UP001309876">
    <property type="component" value="Unassembled WGS sequence"/>
</dbReference>
<dbReference type="GO" id="GO:0005783">
    <property type="term" value="C:endoplasmic reticulum"/>
    <property type="evidence" value="ECO:0007669"/>
    <property type="project" value="TreeGrafter"/>
</dbReference>
<accession>A0AAN7SUR4</accession>
<evidence type="ECO:0000256" key="3">
    <source>
        <dbReference type="ARBA" id="ARBA00007658"/>
    </source>
</evidence>